<evidence type="ECO:0000259" key="1">
    <source>
        <dbReference type="Pfam" id="PF01507"/>
    </source>
</evidence>
<name>A0A2G5RMN6_9BACL</name>
<dbReference type="NCBIfam" id="NF005316">
    <property type="entry name" value="PRK06850.1"/>
    <property type="match status" value="1"/>
</dbReference>
<dbReference type="InterPro" id="IPR014729">
    <property type="entry name" value="Rossmann-like_a/b/a_fold"/>
</dbReference>
<feature type="domain" description="Phosphoadenosine phosphosulphate reductase" evidence="1">
    <location>
        <begin position="30"/>
        <end position="210"/>
    </location>
</feature>
<proteinExistence type="predicted"/>
<dbReference type="AlphaFoldDB" id="A0A2G5RMN6"/>
<dbReference type="PANTHER" id="PTHR43196:SF2">
    <property type="entry name" value="PHOSPHOADENOSINE PHOSPHOSULFATE REDUCTASE"/>
    <property type="match status" value="1"/>
</dbReference>
<dbReference type="InterPro" id="IPR017598">
    <property type="entry name" value="SulphurTrfase_DndC"/>
</dbReference>
<protein>
    <submittedName>
        <fullName evidence="2">DNA phosphorothioation system sulfurtransferase DndC</fullName>
    </submittedName>
</protein>
<dbReference type="RefSeq" id="WP_035049628.1">
    <property type="nucleotide sequence ID" value="NZ_PEDM01000035.1"/>
</dbReference>
<dbReference type="Proteomes" id="UP000230559">
    <property type="component" value="Unassembled WGS sequence"/>
</dbReference>
<evidence type="ECO:0000313" key="2">
    <source>
        <dbReference type="EMBL" id="PIC03980.1"/>
    </source>
</evidence>
<dbReference type="InterPro" id="IPR002500">
    <property type="entry name" value="PAPS_reduct_dom"/>
</dbReference>
<evidence type="ECO:0000313" key="3">
    <source>
        <dbReference type="Proteomes" id="UP000230559"/>
    </source>
</evidence>
<dbReference type="Gene3D" id="3.40.50.620">
    <property type="entry name" value="HUPs"/>
    <property type="match status" value="1"/>
</dbReference>
<organism evidence="2 3">
    <name type="scientific">Anoxybacillus flavithermus</name>
    <dbReference type="NCBI Taxonomy" id="33934"/>
    <lineage>
        <taxon>Bacteria</taxon>
        <taxon>Bacillati</taxon>
        <taxon>Bacillota</taxon>
        <taxon>Bacilli</taxon>
        <taxon>Bacillales</taxon>
        <taxon>Anoxybacillaceae</taxon>
        <taxon>Anoxybacillus</taxon>
    </lineage>
</organism>
<dbReference type="InterPro" id="IPR050128">
    <property type="entry name" value="Sulfate_adenylyltrnsfr_sub2"/>
</dbReference>
<keyword evidence="2" id="KW-0808">Transferase</keyword>
<dbReference type="PANTHER" id="PTHR43196">
    <property type="entry name" value="SULFATE ADENYLYLTRANSFERASE SUBUNIT 2"/>
    <property type="match status" value="1"/>
</dbReference>
<comment type="caution">
    <text evidence="2">The sequence shown here is derived from an EMBL/GenBank/DDBJ whole genome shotgun (WGS) entry which is preliminary data.</text>
</comment>
<accession>A0A2G5RMN6</accession>
<dbReference type="Pfam" id="PF01507">
    <property type="entry name" value="PAPS_reduct"/>
    <property type="match status" value="1"/>
</dbReference>
<sequence>MALNYFSKYKKEDLYKDIQEVYKSDNRPWVIGFSGGKDSTVVVQVVFYALSSMSKGDLIKPVYIISSDTMVENPKVSKHINEQLLKIKKSAKDLELPIHVEKVMPDIKNTFWVNLIGRGYPAPRQKFRWCTDRLKIDPANTFILNKVSEFGETVVVLGVRKSESATRAQVMNTHKIEGKVLRRHTKLPNSYVYAPIEDFSLDDVWTYLLQVPNPWGADNHDLLALYQDSQGECPLVIDQSTPSCGNSRFGCWVCTVVQEDKSLKGFIESGDEWLTPLLRFRNWLSENRDKEENREKKRMNGAVYLVGDDENKRKGLGPYTLEYRKEILKKLLETEKELQHPDYPKYELITLEELKEIRRIWFNKGDWEDSVVTIYEEVYGRKPEWNIEKNEFLEKEDINLLKQLCIEEKVEFELMQKLINLEFEHYGYKHRHGVLKEINRVLNEEWLHFDKLTGEKYANQ</sequence>
<dbReference type="NCBIfam" id="TIGR03183">
    <property type="entry name" value="DNA_S_dndC"/>
    <property type="match status" value="1"/>
</dbReference>
<dbReference type="EMBL" id="PEDM01000035">
    <property type="protein sequence ID" value="PIC03980.1"/>
    <property type="molecule type" value="Genomic_DNA"/>
</dbReference>
<dbReference type="SUPFAM" id="SSF52402">
    <property type="entry name" value="Adenine nucleotide alpha hydrolases-like"/>
    <property type="match status" value="1"/>
</dbReference>
<reference evidence="2 3" key="1">
    <citation type="submission" date="2017-10" db="EMBL/GenBank/DDBJ databases">
        <title>Draft genome sequence of Anoxybacillus flavithermus KU2-6-11 from caldera Uzon (Russia:Kamchtka).</title>
        <authorList>
            <person name="Korzhuk A.V."/>
            <person name="Rozanov A.S."/>
            <person name="Bryanskaya A.V."/>
            <person name="Peltek S.E."/>
        </authorList>
    </citation>
    <scope>NUCLEOTIDE SEQUENCE [LARGE SCALE GENOMIC DNA]</scope>
    <source>
        <strain evidence="2 3">KU2-6_11</strain>
    </source>
</reference>
<gene>
    <name evidence="2" type="primary">dndC</name>
    <name evidence="2" type="ORF">CS060_12155</name>
</gene>
<dbReference type="GO" id="GO:0016740">
    <property type="term" value="F:transferase activity"/>
    <property type="evidence" value="ECO:0007669"/>
    <property type="project" value="UniProtKB-KW"/>
</dbReference>